<dbReference type="OrthoDB" id="535332at2"/>
<dbReference type="EMBL" id="CP001291">
    <property type="protein sequence ID" value="ACK71620.1"/>
    <property type="molecule type" value="Genomic_DNA"/>
</dbReference>
<reference evidence="2" key="1">
    <citation type="journal article" date="2011" name="MBio">
        <title>Novel metabolic attributes of the genus Cyanothece, comprising a group of unicellular nitrogen-fixing Cyanobacteria.</title>
        <authorList>
            <person name="Bandyopadhyay A."/>
            <person name="Elvitigala T."/>
            <person name="Welsh E."/>
            <person name="Stockel J."/>
            <person name="Liberton M."/>
            <person name="Min H."/>
            <person name="Sherman L.A."/>
            <person name="Pakrasi H.B."/>
        </authorList>
    </citation>
    <scope>NUCLEOTIDE SEQUENCE [LARGE SCALE GENOMIC DNA]</scope>
    <source>
        <strain evidence="2">PCC 7424</strain>
    </source>
</reference>
<dbReference type="Proteomes" id="UP000002384">
    <property type="component" value="Chromosome"/>
</dbReference>
<accession>B7KCR9</accession>
<dbReference type="AlphaFoldDB" id="B7KCR9"/>
<organism evidence="1 2">
    <name type="scientific">Gloeothece citriformis (strain PCC 7424)</name>
    <name type="common">Cyanothece sp. (strain PCC 7424)</name>
    <dbReference type="NCBI Taxonomy" id="65393"/>
    <lineage>
        <taxon>Bacteria</taxon>
        <taxon>Bacillati</taxon>
        <taxon>Cyanobacteriota</taxon>
        <taxon>Cyanophyceae</taxon>
        <taxon>Oscillatoriophycideae</taxon>
        <taxon>Chroococcales</taxon>
        <taxon>Aphanothecaceae</taxon>
        <taxon>Gloeothece</taxon>
        <taxon>Gloeothece citriformis</taxon>
    </lineage>
</organism>
<sequence>METDRSIKLNAPKILTLEEIIRYYPDQWVLIADPELDEDLEVIRGEVVAHSPDRDELYNQLGSSQGRSFAIEYTGSTADDVVVLI</sequence>
<proteinExistence type="predicted"/>
<dbReference type="eggNOG" id="ENOG503315I">
    <property type="taxonomic scope" value="Bacteria"/>
</dbReference>
<evidence type="ECO:0000313" key="1">
    <source>
        <dbReference type="EMBL" id="ACK71620.1"/>
    </source>
</evidence>
<gene>
    <name evidence="1" type="ordered locus">PCC7424_3220</name>
</gene>
<name>B7KCR9_GLOC7</name>
<dbReference type="HOGENOM" id="CLU_177753_0_0_3"/>
<protein>
    <recommendedName>
        <fullName evidence="3">DUF5678 domain-containing protein</fullName>
    </recommendedName>
</protein>
<keyword evidence="2" id="KW-1185">Reference proteome</keyword>
<dbReference type="RefSeq" id="WP_015955217.1">
    <property type="nucleotide sequence ID" value="NC_011729.1"/>
</dbReference>
<dbReference type="STRING" id="65393.PCC7424_3220"/>
<evidence type="ECO:0000313" key="2">
    <source>
        <dbReference type="Proteomes" id="UP000002384"/>
    </source>
</evidence>
<evidence type="ECO:0008006" key="3">
    <source>
        <dbReference type="Google" id="ProtNLM"/>
    </source>
</evidence>
<dbReference type="KEGG" id="cyc:PCC7424_3220"/>